<reference evidence="10" key="1">
    <citation type="submission" date="2022-01" db="EMBL/GenBank/DDBJ databases">
        <title>Genome Sequence Resource for Two Populations of Ditylenchus destructor, the Migratory Endoparasitic Phytonematode.</title>
        <authorList>
            <person name="Zhang H."/>
            <person name="Lin R."/>
            <person name="Xie B."/>
        </authorList>
    </citation>
    <scope>NUCLEOTIDE SEQUENCE</scope>
    <source>
        <strain evidence="10">BazhouSP</strain>
    </source>
</reference>
<dbReference type="GO" id="GO:0015031">
    <property type="term" value="P:protein transport"/>
    <property type="evidence" value="ECO:0007669"/>
    <property type="project" value="UniProtKB-KW"/>
</dbReference>
<feature type="domain" description="COG4 transport protein middle alpha-helical bundle" evidence="9">
    <location>
        <begin position="216"/>
        <end position="540"/>
    </location>
</feature>
<evidence type="ECO:0000256" key="7">
    <source>
        <dbReference type="ARBA" id="ARBA00023136"/>
    </source>
</evidence>
<dbReference type="Pfam" id="PF08318">
    <property type="entry name" value="COG4_m"/>
    <property type="match status" value="1"/>
</dbReference>
<evidence type="ECO:0000313" key="10">
    <source>
        <dbReference type="EMBL" id="KAI1702092.1"/>
    </source>
</evidence>
<comment type="caution">
    <text evidence="10">The sequence shown here is derived from an EMBL/GenBank/DDBJ whole genome shotgun (WGS) entry which is preliminary data.</text>
</comment>
<evidence type="ECO:0000313" key="11">
    <source>
        <dbReference type="Proteomes" id="UP001201812"/>
    </source>
</evidence>
<evidence type="ECO:0000256" key="6">
    <source>
        <dbReference type="ARBA" id="ARBA00023034"/>
    </source>
</evidence>
<dbReference type="GO" id="GO:0007030">
    <property type="term" value="P:Golgi organization"/>
    <property type="evidence" value="ECO:0007669"/>
    <property type="project" value="TreeGrafter"/>
</dbReference>
<comment type="subcellular location">
    <subcellularLocation>
        <location evidence="1">Golgi apparatus membrane</location>
        <topology evidence="1">Peripheral membrane protein</topology>
    </subcellularLocation>
</comment>
<dbReference type="Gene3D" id="1.10.287.1060">
    <property type="entry name" value="ESAT-6-like"/>
    <property type="match status" value="1"/>
</dbReference>
<keyword evidence="6" id="KW-0333">Golgi apparatus</keyword>
<evidence type="ECO:0000256" key="8">
    <source>
        <dbReference type="ARBA" id="ARBA00031340"/>
    </source>
</evidence>
<proteinExistence type="inferred from homology"/>
<dbReference type="GO" id="GO:0017119">
    <property type="term" value="C:Golgi transport complex"/>
    <property type="evidence" value="ECO:0007669"/>
    <property type="project" value="TreeGrafter"/>
</dbReference>
<dbReference type="InterPro" id="IPR048684">
    <property type="entry name" value="COG4_C"/>
</dbReference>
<evidence type="ECO:0000256" key="5">
    <source>
        <dbReference type="ARBA" id="ARBA00022927"/>
    </source>
</evidence>
<dbReference type="InterPro" id="IPR013167">
    <property type="entry name" value="COG4_M"/>
</dbReference>
<dbReference type="Gene3D" id="1.20.58.1970">
    <property type="match status" value="1"/>
</dbReference>
<dbReference type="EMBL" id="JAKKPZ010000105">
    <property type="protein sequence ID" value="KAI1702092.1"/>
    <property type="molecule type" value="Genomic_DNA"/>
</dbReference>
<keyword evidence="7" id="KW-0472">Membrane</keyword>
<evidence type="ECO:0000256" key="4">
    <source>
        <dbReference type="ARBA" id="ARBA00022448"/>
    </source>
</evidence>
<name>A0AAD4R0M2_9BILA</name>
<evidence type="ECO:0000256" key="3">
    <source>
        <dbReference type="ARBA" id="ARBA00020975"/>
    </source>
</evidence>
<keyword evidence="4" id="KW-0813">Transport</keyword>
<keyword evidence="11" id="KW-1185">Reference proteome</keyword>
<dbReference type="GO" id="GO:0000139">
    <property type="term" value="C:Golgi membrane"/>
    <property type="evidence" value="ECO:0007669"/>
    <property type="project" value="UniProtKB-SubCell"/>
</dbReference>
<comment type="similarity">
    <text evidence="2">Belongs to the COG4 family.</text>
</comment>
<dbReference type="Proteomes" id="UP001201812">
    <property type="component" value="Unassembled WGS sequence"/>
</dbReference>
<dbReference type="PANTHER" id="PTHR24016">
    <property type="entry name" value="CONSERVED OLIGOMERIC GOLGI COMPLEX SUBUNIT 4"/>
    <property type="match status" value="1"/>
</dbReference>
<evidence type="ECO:0000259" key="9">
    <source>
        <dbReference type="SMART" id="SM00762"/>
    </source>
</evidence>
<dbReference type="GO" id="GO:0006890">
    <property type="term" value="P:retrograde vesicle-mediated transport, Golgi to endoplasmic reticulum"/>
    <property type="evidence" value="ECO:0007669"/>
    <property type="project" value="TreeGrafter"/>
</dbReference>
<protein>
    <recommendedName>
        <fullName evidence="3">Conserved oligomeric Golgi complex subunit 4</fullName>
    </recommendedName>
    <alternativeName>
        <fullName evidence="8">Component of oligomeric Golgi complex 4</fullName>
    </alternativeName>
</protein>
<dbReference type="AlphaFoldDB" id="A0AAD4R0M2"/>
<gene>
    <name evidence="10" type="ORF">DdX_15685</name>
</gene>
<dbReference type="InterPro" id="IPR048682">
    <property type="entry name" value="COG4"/>
</dbReference>
<dbReference type="SMART" id="SM00762">
    <property type="entry name" value="Cog4"/>
    <property type="match status" value="1"/>
</dbReference>
<dbReference type="PANTHER" id="PTHR24016:SF0">
    <property type="entry name" value="CONSERVED OLIGOMERIC GOLGI COMPLEX SUBUNIT 4"/>
    <property type="match status" value="1"/>
</dbReference>
<organism evidence="10 11">
    <name type="scientific">Ditylenchus destructor</name>
    <dbReference type="NCBI Taxonomy" id="166010"/>
    <lineage>
        <taxon>Eukaryota</taxon>
        <taxon>Metazoa</taxon>
        <taxon>Ecdysozoa</taxon>
        <taxon>Nematoda</taxon>
        <taxon>Chromadorea</taxon>
        <taxon>Rhabditida</taxon>
        <taxon>Tylenchina</taxon>
        <taxon>Tylenchomorpha</taxon>
        <taxon>Sphaerularioidea</taxon>
        <taxon>Anguinidae</taxon>
        <taxon>Anguininae</taxon>
        <taxon>Ditylenchus</taxon>
    </lineage>
</organism>
<dbReference type="InterPro" id="IPR048680">
    <property type="entry name" value="COG4_N"/>
</dbReference>
<dbReference type="Pfam" id="PF20663">
    <property type="entry name" value="COG4_N"/>
    <property type="match status" value="1"/>
</dbReference>
<sequence length="818" mass="92679">MHDDDAPEQVSGFIMNRPLQWKPKAVSNLDPEDEDLNAKVKSEVNEELNFDLDDLLADLRSDLKGLKCGEEQLLGEIHRELDGLEKATGGKDFVRSFDQAVARLNTEVHSFESDAKSLAGNLKNVSVLAENISSRVAVLDQARGRVVECLQRVGDLRDLRTCAEGVQVAMRSEEWDEAAQHIHRFFALDNAVFKMSEQQSDVKDSGQSMKSCYDVLRQSAADLKQIIEGKFDEALAANDVASMERFFKLFPLINEHSSGLKRFGNYLCAKIEKLGEDNFKILQAGGTDDKRKNVIYADSLTMIFEGIARIIELHQPLIDSFYGPDKLLTLIEIIQVECDKQTVRLINAFIQKRQLDYKAKLVDGYVRSGAAAEKMDALELDVLLSEITLMHTRSELYWRFLRRRLGEAPVEVFEDEFYDSPEQRRQDQERIKQQKEERAKKLDVLLHRTSLSLKMQEILGKYVLMEQYYMIESVKKAIEMDDVEEGSLTSTLLDDVFFIVRKSIRRSISSASVDCVCAMLNNGVTLLEMEFIKHVNAPIRAGYPSVGWTAEAYQTAQTAYNVIQHGKTVAEAGPEKQRSAFLVALNNLRASVECVNSLKAGLSEDFSRHLNQISATEKGKLENSVSQMDDLCKKLEHHANLGVGKLCEAAFRNKIKTSAEVYLDVSHNISEEELTEYEAADPFMENFIAQLDKQIAHFENLLITENYQVLLNAIASEAVHQFERVIFKCVFNRLGGLQLDKEYRQLTNYLTSIVGWSVREKCLRLSQIVGTLNSETIEEAIEFLQQQQIGGVLSLNEVKKVLLLRVDFPRDKAKSVKL</sequence>
<keyword evidence="5" id="KW-0653">Protein transport</keyword>
<evidence type="ECO:0000256" key="1">
    <source>
        <dbReference type="ARBA" id="ARBA00004395"/>
    </source>
</evidence>
<accession>A0AAD4R0M2</accession>
<evidence type="ECO:0000256" key="2">
    <source>
        <dbReference type="ARBA" id="ARBA00009215"/>
    </source>
</evidence>
<dbReference type="Pfam" id="PF20662">
    <property type="entry name" value="COG4_C"/>
    <property type="match status" value="1"/>
</dbReference>